<feature type="compositionally biased region" description="Polar residues" evidence="1">
    <location>
        <begin position="240"/>
        <end position="254"/>
    </location>
</feature>
<keyword evidence="3" id="KW-1185">Reference proteome</keyword>
<protein>
    <submittedName>
        <fullName evidence="2">Uncharacterized protein</fullName>
    </submittedName>
</protein>
<evidence type="ECO:0000313" key="3">
    <source>
        <dbReference type="Proteomes" id="UP000041254"/>
    </source>
</evidence>
<accession>A0A0G4EFT9</accession>
<dbReference type="EMBL" id="CDMY01000227">
    <property type="protein sequence ID" value="CEL95411.1"/>
    <property type="molecule type" value="Genomic_DNA"/>
</dbReference>
<dbReference type="Proteomes" id="UP000041254">
    <property type="component" value="Unassembled WGS sequence"/>
</dbReference>
<feature type="compositionally biased region" description="Basic residues" evidence="1">
    <location>
        <begin position="280"/>
        <end position="290"/>
    </location>
</feature>
<reference evidence="2 3" key="1">
    <citation type="submission" date="2014-11" db="EMBL/GenBank/DDBJ databases">
        <authorList>
            <person name="Zhu J."/>
            <person name="Qi W."/>
            <person name="Song R."/>
        </authorList>
    </citation>
    <scope>NUCLEOTIDE SEQUENCE [LARGE SCALE GENOMIC DNA]</scope>
</reference>
<feature type="compositionally biased region" description="Basic residues" evidence="1">
    <location>
        <begin position="351"/>
        <end position="361"/>
    </location>
</feature>
<evidence type="ECO:0000313" key="2">
    <source>
        <dbReference type="EMBL" id="CEL95411.1"/>
    </source>
</evidence>
<feature type="region of interest" description="Disordered" evidence="1">
    <location>
        <begin position="214"/>
        <end position="369"/>
    </location>
</feature>
<dbReference type="InParanoid" id="A0A0G4EFT9"/>
<evidence type="ECO:0000256" key="1">
    <source>
        <dbReference type="SAM" id="MobiDB-lite"/>
    </source>
</evidence>
<name>A0A0G4EFT9_VITBC</name>
<proteinExistence type="predicted"/>
<sequence>MASSLSLEAKLKRFSLYSSLMDRYLGSQASHDQCDSTDRHLAGGTTALDQVTTVLTFQRSISDSKVARHALAGSACSDLVVSGLSRSFSVASTSGSPNSVVSSGKGGRSVVSFSEGKGASPNAAMTMMDVCRSGSSPSMGEGSGGEGGRGAGGGAGAAGGGVGGEGITIERARTFSGFDKMAVNEKATKALKESLGILVQAAAGSKAISATDLRSLEVTPDTPERTPSASSKFDKKDSQDTSPTPKDTFPTQAKRTIIIHEDGSAQDTSHQHQPPSQHQQHPHPHPHQHHGSPFPDGPSPSKTRTGRPPFRTRPYGHHPHGHMGRGGGYGVPHHHHHHHHEDADGGGRGSFRMKKYRRGKNYIRDDPMS</sequence>
<feature type="compositionally biased region" description="Gly residues" evidence="1">
    <location>
        <begin position="141"/>
        <end position="162"/>
    </location>
</feature>
<organism evidence="2 3">
    <name type="scientific">Vitrella brassicaformis (strain CCMP3155)</name>
    <dbReference type="NCBI Taxonomy" id="1169540"/>
    <lineage>
        <taxon>Eukaryota</taxon>
        <taxon>Sar</taxon>
        <taxon>Alveolata</taxon>
        <taxon>Colpodellida</taxon>
        <taxon>Vitrellaceae</taxon>
        <taxon>Vitrella</taxon>
    </lineage>
</organism>
<feature type="region of interest" description="Disordered" evidence="1">
    <location>
        <begin position="132"/>
        <end position="162"/>
    </location>
</feature>
<feature type="compositionally biased region" description="Basic residues" evidence="1">
    <location>
        <begin position="314"/>
        <end position="323"/>
    </location>
</feature>
<gene>
    <name evidence="2" type="ORF">Vbra_11841</name>
</gene>
<dbReference type="VEuPathDB" id="CryptoDB:Vbra_11841"/>
<dbReference type="AlphaFoldDB" id="A0A0G4EFT9"/>